<proteinExistence type="inferred from homology"/>
<feature type="compositionally biased region" description="Basic and acidic residues" evidence="2">
    <location>
        <begin position="553"/>
        <end position="565"/>
    </location>
</feature>
<dbReference type="Proteomes" id="UP000694888">
    <property type="component" value="Unplaced"/>
</dbReference>
<comment type="similarity">
    <text evidence="1">Belongs to the CFAP97 family.</text>
</comment>
<feature type="region of interest" description="Disordered" evidence="2">
    <location>
        <begin position="495"/>
        <end position="565"/>
    </location>
</feature>
<feature type="compositionally biased region" description="Basic and acidic residues" evidence="2">
    <location>
        <begin position="154"/>
        <end position="182"/>
    </location>
</feature>
<feature type="region of interest" description="Disordered" evidence="2">
    <location>
        <begin position="1"/>
        <end position="360"/>
    </location>
</feature>
<dbReference type="InterPro" id="IPR038791">
    <property type="entry name" value="Cfap97/Hemingway"/>
</dbReference>
<feature type="compositionally biased region" description="Basic and acidic residues" evidence="2">
    <location>
        <begin position="249"/>
        <end position="262"/>
    </location>
</feature>
<reference evidence="4" key="1">
    <citation type="submission" date="2025-08" db="UniProtKB">
        <authorList>
            <consortium name="RefSeq"/>
        </authorList>
    </citation>
    <scope>IDENTIFICATION</scope>
</reference>
<dbReference type="Pfam" id="PF13879">
    <property type="entry name" value="Hmw_CFAP97"/>
    <property type="match status" value="1"/>
</dbReference>
<feature type="compositionally biased region" description="Acidic residues" evidence="2">
    <location>
        <begin position="346"/>
        <end position="355"/>
    </location>
</feature>
<gene>
    <name evidence="4" type="primary">LOC101847317</name>
</gene>
<protein>
    <submittedName>
        <fullName evidence="4">Serine/arginine-rich splicing factor 4</fullName>
    </submittedName>
</protein>
<feature type="compositionally biased region" description="Low complexity" evidence="2">
    <location>
        <begin position="119"/>
        <end position="131"/>
    </location>
</feature>
<dbReference type="RefSeq" id="XP_005093529.1">
    <property type="nucleotide sequence ID" value="XM_005093472.2"/>
</dbReference>
<feature type="compositionally biased region" description="Basic and acidic residues" evidence="2">
    <location>
        <begin position="64"/>
        <end position="73"/>
    </location>
</feature>
<accession>A0ABM0JH35</accession>
<feature type="compositionally biased region" description="Basic residues" evidence="2">
    <location>
        <begin position="107"/>
        <end position="118"/>
    </location>
</feature>
<name>A0ABM0JH35_APLCA</name>
<dbReference type="InterPro" id="IPR029488">
    <property type="entry name" value="Hmw/CFAP97"/>
</dbReference>
<dbReference type="PANTHER" id="PTHR23035:SF1">
    <property type="entry name" value="CILIA- AND FLAGELLA-ASSOCIATED PROTEIN 97"/>
    <property type="match status" value="1"/>
</dbReference>
<evidence type="ECO:0000256" key="1">
    <source>
        <dbReference type="ARBA" id="ARBA00008315"/>
    </source>
</evidence>
<feature type="compositionally biased region" description="Polar residues" evidence="2">
    <location>
        <begin position="515"/>
        <end position="531"/>
    </location>
</feature>
<dbReference type="PANTHER" id="PTHR23035">
    <property type="entry name" value="CILIA- AND FLAGELLA-ASSOCIATED PROTEIN 97-RELATED"/>
    <property type="match status" value="1"/>
</dbReference>
<feature type="compositionally biased region" description="Basic and acidic residues" evidence="2">
    <location>
        <begin position="276"/>
        <end position="291"/>
    </location>
</feature>
<feature type="compositionally biased region" description="Low complexity" evidence="2">
    <location>
        <begin position="77"/>
        <end position="96"/>
    </location>
</feature>
<evidence type="ECO:0000313" key="3">
    <source>
        <dbReference type="Proteomes" id="UP000694888"/>
    </source>
</evidence>
<feature type="compositionally biased region" description="Low complexity" evidence="2">
    <location>
        <begin position="532"/>
        <end position="552"/>
    </location>
</feature>
<sequence>MASTGDVGESLDFDFFESPRNAENGAPPPSSPPRAATSKPPTRPRPGSAKPAFHQESTRGQSDSIDKVSECNRKARSPSGSVSSRSSSSEYSSDSVSDSEDNQSQKKNQRKEKGKNSHRSSSVSSLSSTSRSRSRSRSPSRSKDKRLSRSRSSSLDDSRSKSYSESRSSKSVNDSRYEKEGRPTNPVAKQREETMPKRGRSRLGEDDYSSSAYSDEDDVGAGKKSFSNKSDSNSRRGGRASGNGSKRQAWGEDSRSDEEKPQRNRPKTAKGQRGQGSERDRRYGKGTKADSDSLSDSDMTDVSPMESPRNNGGNRQKGKRNGTRMTAAGDGGSSKMKFRAMPISDADLENEDEDPDRQKSGLDLEILMKAVGELEKQKRLQENSRRVMFAPMSLKRSDKSNYTFDKNQSRDIDRENQRLLKEIVRRVHAGEKKQQYPRGPSSYKLTASAINREREMKRIETENLAFLKRLQKVKPTKSISRDNQLQSFENTTLHGVPIGALHPMPRRGRRPLMDDSTSSIGSRTRSMTSIHSATSSVRSGGSRRSSRPSSATKRGDMRPEWSDRW</sequence>
<evidence type="ECO:0000313" key="4">
    <source>
        <dbReference type="RefSeq" id="XP_005093529.1"/>
    </source>
</evidence>
<organism evidence="3 4">
    <name type="scientific">Aplysia californica</name>
    <name type="common">California sea hare</name>
    <dbReference type="NCBI Taxonomy" id="6500"/>
    <lineage>
        <taxon>Eukaryota</taxon>
        <taxon>Metazoa</taxon>
        <taxon>Spiralia</taxon>
        <taxon>Lophotrochozoa</taxon>
        <taxon>Mollusca</taxon>
        <taxon>Gastropoda</taxon>
        <taxon>Heterobranchia</taxon>
        <taxon>Euthyneura</taxon>
        <taxon>Tectipleura</taxon>
        <taxon>Aplysiida</taxon>
        <taxon>Aplysioidea</taxon>
        <taxon>Aplysiidae</taxon>
        <taxon>Aplysia</taxon>
    </lineage>
</organism>
<feature type="compositionally biased region" description="Low complexity" evidence="2">
    <location>
        <begin position="300"/>
        <end position="314"/>
    </location>
</feature>
<keyword evidence="3" id="KW-1185">Reference proteome</keyword>
<evidence type="ECO:0000256" key="2">
    <source>
        <dbReference type="SAM" id="MobiDB-lite"/>
    </source>
</evidence>
<dbReference type="GeneID" id="101847317"/>